<gene>
    <name evidence="4" type="ORF">S01H1_77978</name>
</gene>
<name>X0YBU7_9ZZZZ</name>
<evidence type="ECO:0000313" key="4">
    <source>
        <dbReference type="EMBL" id="GAG53330.1"/>
    </source>
</evidence>
<dbReference type="InterPro" id="IPR036086">
    <property type="entry name" value="ParB/Sulfiredoxin_sf"/>
</dbReference>
<dbReference type="PANTHER" id="PTHR33375">
    <property type="entry name" value="CHROMOSOME-PARTITIONING PROTEIN PARB-RELATED"/>
    <property type="match status" value="1"/>
</dbReference>
<dbReference type="GO" id="GO:0007059">
    <property type="term" value="P:chromosome segregation"/>
    <property type="evidence" value="ECO:0007669"/>
    <property type="project" value="UniProtKB-KW"/>
</dbReference>
<feature type="region of interest" description="Disordered" evidence="2">
    <location>
        <begin position="197"/>
        <end position="217"/>
    </location>
</feature>
<dbReference type="InterPro" id="IPR041468">
    <property type="entry name" value="HTH_ParB/Spo0J"/>
</dbReference>
<dbReference type="SMART" id="SM00470">
    <property type="entry name" value="ParB"/>
    <property type="match status" value="1"/>
</dbReference>
<dbReference type="Gene3D" id="1.10.10.2830">
    <property type="match status" value="1"/>
</dbReference>
<dbReference type="GO" id="GO:0003677">
    <property type="term" value="F:DNA binding"/>
    <property type="evidence" value="ECO:0007669"/>
    <property type="project" value="InterPro"/>
</dbReference>
<feature type="compositionally biased region" description="Basic and acidic residues" evidence="2">
    <location>
        <begin position="207"/>
        <end position="217"/>
    </location>
</feature>
<keyword evidence="1" id="KW-0159">Chromosome partition</keyword>
<dbReference type="GO" id="GO:0005694">
    <property type="term" value="C:chromosome"/>
    <property type="evidence" value="ECO:0007669"/>
    <property type="project" value="TreeGrafter"/>
</dbReference>
<dbReference type="Pfam" id="PF17762">
    <property type="entry name" value="HTH_ParB"/>
    <property type="match status" value="1"/>
</dbReference>
<evidence type="ECO:0000256" key="1">
    <source>
        <dbReference type="ARBA" id="ARBA00022829"/>
    </source>
</evidence>
<protein>
    <recommendedName>
        <fullName evidence="3">ParB-like N-terminal domain-containing protein</fullName>
    </recommendedName>
</protein>
<evidence type="ECO:0000259" key="3">
    <source>
        <dbReference type="SMART" id="SM00470"/>
    </source>
</evidence>
<dbReference type="PANTHER" id="PTHR33375:SF1">
    <property type="entry name" value="CHROMOSOME-PARTITIONING PROTEIN PARB-RELATED"/>
    <property type="match status" value="1"/>
</dbReference>
<feature type="non-terminal residue" evidence="4">
    <location>
        <position position="217"/>
    </location>
</feature>
<proteinExistence type="predicted"/>
<dbReference type="AlphaFoldDB" id="X0YBU7"/>
<sequence>MSKYRVFDMDMDDIYLDNEFNCRGQIVPMDVVDLAKDIKINGLQFPIAVQPAEDVEGGLPEGGKYRIVAGHRRFMAFRVNGEKKIPAMIKTGLSELRARLVNLSENLKREDLNILQEAGAVNSLRLLGMVQESIAVELGKSRTWVQIRLHLLRLPDDIQAEAAAGMLNQYQIRELFALDDNEKRYSAVRKIKDARLRGEKGVSVGKPVEDDPFKKKR</sequence>
<dbReference type="Gene3D" id="3.90.1530.30">
    <property type="match status" value="1"/>
</dbReference>
<dbReference type="InterPro" id="IPR050336">
    <property type="entry name" value="Chromosome_partition/occlusion"/>
</dbReference>
<dbReference type="SUPFAM" id="SSF110849">
    <property type="entry name" value="ParB/Sulfiredoxin"/>
    <property type="match status" value="1"/>
</dbReference>
<reference evidence="4" key="1">
    <citation type="journal article" date="2014" name="Front. Microbiol.">
        <title>High frequency of phylogenetically diverse reductive dehalogenase-homologous genes in deep subseafloor sedimentary metagenomes.</title>
        <authorList>
            <person name="Kawai M."/>
            <person name="Futagami T."/>
            <person name="Toyoda A."/>
            <person name="Takaki Y."/>
            <person name="Nishi S."/>
            <person name="Hori S."/>
            <person name="Arai W."/>
            <person name="Tsubouchi T."/>
            <person name="Morono Y."/>
            <person name="Uchiyama I."/>
            <person name="Ito T."/>
            <person name="Fujiyama A."/>
            <person name="Inagaki F."/>
            <person name="Takami H."/>
        </authorList>
    </citation>
    <scope>NUCLEOTIDE SEQUENCE</scope>
    <source>
        <strain evidence="4">Expedition CK06-06</strain>
    </source>
</reference>
<evidence type="ECO:0000256" key="2">
    <source>
        <dbReference type="SAM" id="MobiDB-lite"/>
    </source>
</evidence>
<comment type="caution">
    <text evidence="4">The sequence shown here is derived from an EMBL/GenBank/DDBJ whole genome shotgun (WGS) entry which is preliminary data.</text>
</comment>
<dbReference type="InterPro" id="IPR003115">
    <property type="entry name" value="ParB_N"/>
</dbReference>
<dbReference type="InterPro" id="IPR004437">
    <property type="entry name" value="ParB/RepB/Spo0J"/>
</dbReference>
<feature type="domain" description="ParB-like N-terminal" evidence="3">
    <location>
        <begin position="14"/>
        <end position="107"/>
    </location>
</feature>
<dbReference type="NCBIfam" id="TIGR00180">
    <property type="entry name" value="parB_part"/>
    <property type="match status" value="1"/>
</dbReference>
<dbReference type="SUPFAM" id="SSF109709">
    <property type="entry name" value="KorB DNA-binding domain-like"/>
    <property type="match status" value="1"/>
</dbReference>
<dbReference type="Pfam" id="PF02195">
    <property type="entry name" value="ParB_N"/>
    <property type="match status" value="1"/>
</dbReference>
<dbReference type="EMBL" id="BARS01052449">
    <property type="protein sequence ID" value="GAG53330.1"/>
    <property type="molecule type" value="Genomic_DNA"/>
</dbReference>
<accession>X0YBU7</accession>
<organism evidence="4">
    <name type="scientific">marine sediment metagenome</name>
    <dbReference type="NCBI Taxonomy" id="412755"/>
    <lineage>
        <taxon>unclassified sequences</taxon>
        <taxon>metagenomes</taxon>
        <taxon>ecological metagenomes</taxon>
    </lineage>
</organism>